<dbReference type="PANTHER" id="PTHR12964:SF0">
    <property type="entry name" value="NADH DEHYDROGENASE [UBIQUINONE] 1 ALPHA SUBCOMPLEX SUBUNIT 6"/>
    <property type="match status" value="1"/>
</dbReference>
<dbReference type="AlphaFoldDB" id="A0A176VZI0"/>
<dbReference type="GO" id="GO:0005743">
    <property type="term" value="C:mitochondrial inner membrane"/>
    <property type="evidence" value="ECO:0007669"/>
    <property type="project" value="UniProtKB-SubCell"/>
</dbReference>
<dbReference type="GO" id="GO:0045271">
    <property type="term" value="C:respiratory chain complex I"/>
    <property type="evidence" value="ECO:0007669"/>
    <property type="project" value="InterPro"/>
</dbReference>
<evidence type="ECO:0000256" key="3">
    <source>
        <dbReference type="ARBA" id="ARBA00022448"/>
    </source>
</evidence>
<dbReference type="Proteomes" id="UP000077202">
    <property type="component" value="Unassembled WGS sequence"/>
</dbReference>
<accession>A0A176VZI0</accession>
<dbReference type="GO" id="GO:0006979">
    <property type="term" value="P:response to oxidative stress"/>
    <property type="evidence" value="ECO:0007669"/>
    <property type="project" value="TreeGrafter"/>
</dbReference>
<keyword evidence="3" id="KW-0813">Transport</keyword>
<comment type="similarity">
    <text evidence="2">Belongs to the complex I LYR family.</text>
</comment>
<organism evidence="9 10">
    <name type="scientific">Marchantia polymorpha subsp. ruderalis</name>
    <dbReference type="NCBI Taxonomy" id="1480154"/>
    <lineage>
        <taxon>Eukaryota</taxon>
        <taxon>Viridiplantae</taxon>
        <taxon>Streptophyta</taxon>
        <taxon>Embryophyta</taxon>
        <taxon>Marchantiophyta</taxon>
        <taxon>Marchantiopsida</taxon>
        <taxon>Marchantiidae</taxon>
        <taxon>Marchantiales</taxon>
        <taxon>Marchantiaceae</taxon>
        <taxon>Marchantia</taxon>
    </lineage>
</organism>
<evidence type="ECO:0000256" key="6">
    <source>
        <dbReference type="ARBA" id="ARBA00022982"/>
    </source>
</evidence>
<dbReference type="CDD" id="cd20266">
    <property type="entry name" value="Complex1_LYR_NDUFA6_LYRM6"/>
    <property type="match status" value="1"/>
</dbReference>
<evidence type="ECO:0000313" key="10">
    <source>
        <dbReference type="Proteomes" id="UP000077202"/>
    </source>
</evidence>
<dbReference type="PANTHER" id="PTHR12964">
    <property type="entry name" value="NADH-UBIQUINONE OXIDOREDUCTASE B14 SUBUNIT"/>
    <property type="match status" value="1"/>
</dbReference>
<dbReference type="InterPro" id="IPR045299">
    <property type="entry name" value="Complex1_LYR_NDUFA6_LYRM6"/>
</dbReference>
<evidence type="ECO:0008006" key="11">
    <source>
        <dbReference type="Google" id="ProtNLM"/>
    </source>
</evidence>
<sequence length="137" mass="15673">MALSWNIARATSTKASSASMEEARHRTLEFFREACRALPQLMDRYNLDEVITQSQLRSKIAAQFRKHAAVTNPKIVDMLVFKGKEELQYCLDHAKQRHHLISTYVVGSEGQVALKKLGTVDHGESKFLKNFYQSNLF</sequence>
<comment type="subcellular location">
    <subcellularLocation>
        <location evidence="1">Mitochondrion inner membrane</location>
        <topology evidence="1">Peripheral membrane protein</topology>
        <orientation evidence="1">Matrix side</orientation>
    </subcellularLocation>
</comment>
<dbReference type="EMBL" id="LVLJ01002305">
    <property type="protein sequence ID" value="OAE25605.1"/>
    <property type="molecule type" value="Genomic_DNA"/>
</dbReference>
<reference evidence="9" key="1">
    <citation type="submission" date="2016-03" db="EMBL/GenBank/DDBJ databases">
        <title>Mechanisms controlling the formation of the plant cell surface in tip-growing cells are functionally conserved among land plants.</title>
        <authorList>
            <person name="Honkanen S."/>
            <person name="Jones V.A."/>
            <person name="Morieri G."/>
            <person name="Champion C."/>
            <person name="Hetherington A.J."/>
            <person name="Kelly S."/>
            <person name="Saint-Marcoux D."/>
            <person name="Proust H."/>
            <person name="Prescott H."/>
            <person name="Dolan L."/>
        </authorList>
    </citation>
    <scope>NUCLEOTIDE SEQUENCE [LARGE SCALE GENOMIC DNA]</scope>
    <source>
        <tissue evidence="9">Whole gametophyte</tissue>
    </source>
</reference>
<comment type="caution">
    <text evidence="9">The sequence shown here is derived from an EMBL/GenBank/DDBJ whole genome shotgun (WGS) entry which is preliminary data.</text>
</comment>
<evidence type="ECO:0000256" key="4">
    <source>
        <dbReference type="ARBA" id="ARBA00022660"/>
    </source>
</evidence>
<evidence type="ECO:0000256" key="8">
    <source>
        <dbReference type="ARBA" id="ARBA00023136"/>
    </source>
</evidence>
<keyword evidence="4" id="KW-0679">Respiratory chain</keyword>
<evidence type="ECO:0000256" key="2">
    <source>
        <dbReference type="ARBA" id="ARBA00009508"/>
    </source>
</evidence>
<evidence type="ECO:0000256" key="1">
    <source>
        <dbReference type="ARBA" id="ARBA00004443"/>
    </source>
</evidence>
<keyword evidence="5" id="KW-0999">Mitochondrion inner membrane</keyword>
<evidence type="ECO:0000313" key="9">
    <source>
        <dbReference type="EMBL" id="OAE25605.1"/>
    </source>
</evidence>
<keyword evidence="8" id="KW-0472">Membrane</keyword>
<evidence type="ECO:0000256" key="7">
    <source>
        <dbReference type="ARBA" id="ARBA00023128"/>
    </source>
</evidence>
<proteinExistence type="inferred from homology"/>
<dbReference type="InterPro" id="IPR016488">
    <property type="entry name" value="NADH_Ub_cplx-1_asu_su-6"/>
</dbReference>
<name>A0A176VZI0_MARPO</name>
<protein>
    <recommendedName>
        <fullName evidence="11">NADH dehydrogenase [ubiquinone] 1 alpha subcomplex subunit 6</fullName>
    </recommendedName>
</protein>
<keyword evidence="6" id="KW-0249">Electron transport</keyword>
<keyword evidence="10" id="KW-1185">Reference proteome</keyword>
<evidence type="ECO:0000256" key="5">
    <source>
        <dbReference type="ARBA" id="ARBA00022792"/>
    </source>
</evidence>
<keyword evidence="7" id="KW-0496">Mitochondrion</keyword>
<gene>
    <name evidence="9" type="ORF">AXG93_812s1100</name>
</gene>